<protein>
    <recommendedName>
        <fullName evidence="2">SpoVT-AbrB domain-containing protein</fullName>
    </recommendedName>
</protein>
<evidence type="ECO:0000313" key="1">
    <source>
        <dbReference type="EMBL" id="GAG92705.1"/>
    </source>
</evidence>
<reference evidence="1" key="1">
    <citation type="journal article" date="2014" name="Front. Microbiol.">
        <title>High frequency of phylogenetically diverse reductive dehalogenase-homologous genes in deep subseafloor sedimentary metagenomes.</title>
        <authorList>
            <person name="Kawai M."/>
            <person name="Futagami T."/>
            <person name="Toyoda A."/>
            <person name="Takaki Y."/>
            <person name="Nishi S."/>
            <person name="Hori S."/>
            <person name="Arai W."/>
            <person name="Tsubouchi T."/>
            <person name="Morono Y."/>
            <person name="Uchiyama I."/>
            <person name="Ito T."/>
            <person name="Fujiyama A."/>
            <person name="Inagaki F."/>
            <person name="Takami H."/>
        </authorList>
    </citation>
    <scope>NUCLEOTIDE SEQUENCE</scope>
    <source>
        <strain evidence="1">Expedition CK06-06</strain>
    </source>
</reference>
<name>X1BCE9_9ZZZZ</name>
<accession>X1BCE9</accession>
<dbReference type="EMBL" id="BART01028741">
    <property type="protein sequence ID" value="GAG92705.1"/>
    <property type="molecule type" value="Genomic_DNA"/>
</dbReference>
<organism evidence="1">
    <name type="scientific">marine sediment metagenome</name>
    <dbReference type="NCBI Taxonomy" id="412755"/>
    <lineage>
        <taxon>unclassified sequences</taxon>
        <taxon>metagenomes</taxon>
        <taxon>ecological metagenomes</taxon>
    </lineage>
</organism>
<comment type="caution">
    <text evidence="1">The sequence shown here is derived from an EMBL/GenBank/DDBJ whole genome shotgun (WGS) entry which is preliminary data.</text>
</comment>
<gene>
    <name evidence="1" type="ORF">S01H4_50592</name>
</gene>
<dbReference type="AlphaFoldDB" id="X1BCE9"/>
<proteinExistence type="predicted"/>
<evidence type="ECO:0008006" key="2">
    <source>
        <dbReference type="Google" id="ProtNLM"/>
    </source>
</evidence>
<dbReference type="Gene3D" id="2.10.260.10">
    <property type="match status" value="1"/>
</dbReference>
<sequence length="62" mass="7164">MPLKRKICRIGDSKAIFLPKSWIDLLEEKYGKIKAVSMEVNGKLTIRPIIEEAHRNQAKKQT</sequence>